<organism evidence="2">
    <name type="scientific">mine drainage metagenome</name>
    <dbReference type="NCBI Taxonomy" id="410659"/>
    <lineage>
        <taxon>unclassified sequences</taxon>
        <taxon>metagenomes</taxon>
        <taxon>ecological metagenomes</taxon>
    </lineage>
</organism>
<sequence length="221" mass="25499">NVRVVFKGVRHRNYDLTYKMQALRRGSFEWKDIKYTYNPTMGILNTREGRIPCAVKVEVLPNIEILRKKGLRIRSTRLNPRNARSRIGPVSTDFDSIRGYTPGDPYRTINWKATARNSSTGPILVNQYEREGLHSTVFAIDNSPPMRQGTKEENPLESGIKLVLSFTSLLLNYQYNVGVWVMQRNSGIRRDVIMPGSGMEQYLRIRRRVMLVETVKLVPQV</sequence>
<accession>T1B0Z6</accession>
<feature type="non-terminal residue" evidence="2">
    <location>
        <position position="221"/>
    </location>
</feature>
<feature type="domain" description="DUF58" evidence="1">
    <location>
        <begin position="97"/>
        <end position="186"/>
    </location>
</feature>
<dbReference type="PANTHER" id="PTHR33608:SF6">
    <property type="entry name" value="BLL2464 PROTEIN"/>
    <property type="match status" value="1"/>
</dbReference>
<reference evidence="2" key="2">
    <citation type="journal article" date="2014" name="ISME J.">
        <title>Microbial stratification in low pH oxic and suboxic macroscopic growths along an acid mine drainage.</title>
        <authorList>
            <person name="Mendez-Garcia C."/>
            <person name="Mesa V."/>
            <person name="Sprenger R.R."/>
            <person name="Richter M."/>
            <person name="Diez M.S."/>
            <person name="Solano J."/>
            <person name="Bargiela R."/>
            <person name="Golyshina O.V."/>
            <person name="Manteca A."/>
            <person name="Ramos J.L."/>
            <person name="Gallego J.R."/>
            <person name="Llorente I."/>
            <person name="Martins Dos Santos V.A."/>
            <person name="Jensen O.N."/>
            <person name="Pelaez A.I."/>
            <person name="Sanchez J."/>
            <person name="Ferrer M."/>
        </authorList>
    </citation>
    <scope>NUCLEOTIDE SEQUENCE</scope>
</reference>
<dbReference type="EMBL" id="AUZZ01000855">
    <property type="protein sequence ID" value="EQD66521.1"/>
    <property type="molecule type" value="Genomic_DNA"/>
</dbReference>
<reference evidence="2" key="1">
    <citation type="submission" date="2013-08" db="EMBL/GenBank/DDBJ databases">
        <authorList>
            <person name="Mendez C."/>
            <person name="Richter M."/>
            <person name="Ferrer M."/>
            <person name="Sanchez J."/>
        </authorList>
    </citation>
    <scope>NUCLEOTIDE SEQUENCE</scope>
</reference>
<name>T1B0Z6_9ZZZZ</name>
<proteinExistence type="predicted"/>
<dbReference type="AlphaFoldDB" id="T1B0Z6"/>
<evidence type="ECO:0000313" key="2">
    <source>
        <dbReference type="EMBL" id="EQD66521.1"/>
    </source>
</evidence>
<feature type="non-terminal residue" evidence="2">
    <location>
        <position position="1"/>
    </location>
</feature>
<dbReference type="InterPro" id="IPR002881">
    <property type="entry name" value="DUF58"/>
</dbReference>
<dbReference type="PANTHER" id="PTHR33608">
    <property type="entry name" value="BLL2464 PROTEIN"/>
    <property type="match status" value="1"/>
</dbReference>
<dbReference type="Pfam" id="PF01882">
    <property type="entry name" value="DUF58"/>
    <property type="match status" value="1"/>
</dbReference>
<comment type="caution">
    <text evidence="2">The sequence shown here is derived from an EMBL/GenBank/DDBJ whole genome shotgun (WGS) entry which is preliminary data.</text>
</comment>
<evidence type="ECO:0000259" key="1">
    <source>
        <dbReference type="Pfam" id="PF01882"/>
    </source>
</evidence>
<gene>
    <name evidence="2" type="ORF">B2A_01139</name>
</gene>
<protein>
    <submittedName>
        <fullName evidence="2">Protein containing DUF58</fullName>
    </submittedName>
</protein>